<dbReference type="PANTHER" id="PTHR10362">
    <property type="entry name" value="HISTIDINE AMMONIA-LYASE"/>
    <property type="match status" value="1"/>
</dbReference>
<proteinExistence type="predicted"/>
<dbReference type="InterPro" id="IPR001106">
    <property type="entry name" value="Aromatic_Lyase"/>
</dbReference>
<accession>A0A9W9MKK5</accession>
<comment type="caution">
    <text evidence="1">The sequence shown here is derived from an EMBL/GenBank/DDBJ whole genome shotgun (WGS) entry which is preliminary data.</text>
</comment>
<sequence>MKGIDINMSAYMSELAALAHPVSAHVMSAEMHNQGINSLALISARRTMEAADLLAHMSACHIYVLCQAVEIETLCASLLPVVQSSWYRANSNTWKDRVLAIVDAVMSPVNEFVATHNPDCSVSTIMAFKKHFQSVASNTAEEMFYLGPTISPAEVVTQLGGGTAQIYTWVRSKLNIPMNCGLQDDPLYNAQKGLPTRGKRSIGSSVSMVYESLLKGELMDAILEGWVQD</sequence>
<protein>
    <recommendedName>
        <fullName evidence="3">Phenylalanine ammonia-lyase</fullName>
    </recommendedName>
</protein>
<dbReference type="Proteomes" id="UP001150942">
    <property type="component" value="Unassembled WGS sequence"/>
</dbReference>
<dbReference type="InterPro" id="IPR008948">
    <property type="entry name" value="L-Aspartase-like"/>
</dbReference>
<dbReference type="SUPFAM" id="SSF48557">
    <property type="entry name" value="L-aspartase-like"/>
    <property type="match status" value="1"/>
</dbReference>
<reference evidence="1" key="2">
    <citation type="journal article" date="2023" name="IMA Fungus">
        <title>Comparative genomic study of the Penicillium genus elucidates a diverse pangenome and 15 lateral gene transfer events.</title>
        <authorList>
            <person name="Petersen C."/>
            <person name="Sorensen T."/>
            <person name="Nielsen M.R."/>
            <person name="Sondergaard T.E."/>
            <person name="Sorensen J.L."/>
            <person name="Fitzpatrick D.A."/>
            <person name="Frisvad J.C."/>
            <person name="Nielsen K.L."/>
        </authorList>
    </citation>
    <scope>NUCLEOTIDE SEQUENCE</scope>
    <source>
        <strain evidence="1">IBT 20477</strain>
    </source>
</reference>
<name>A0A9W9MKK5_9EURO</name>
<dbReference type="OrthoDB" id="10051290at2759"/>
<evidence type="ECO:0008006" key="3">
    <source>
        <dbReference type="Google" id="ProtNLM"/>
    </source>
</evidence>
<gene>
    <name evidence="1" type="ORF">N7449_004979</name>
</gene>
<keyword evidence="2" id="KW-1185">Reference proteome</keyword>
<dbReference type="Gene3D" id="1.20.200.10">
    <property type="entry name" value="Fumarase/aspartase (Central domain)"/>
    <property type="match status" value="2"/>
</dbReference>
<organism evidence="1 2">
    <name type="scientific">Penicillium cf. viridicatum</name>
    <dbReference type="NCBI Taxonomy" id="2972119"/>
    <lineage>
        <taxon>Eukaryota</taxon>
        <taxon>Fungi</taxon>
        <taxon>Dikarya</taxon>
        <taxon>Ascomycota</taxon>
        <taxon>Pezizomycotina</taxon>
        <taxon>Eurotiomycetes</taxon>
        <taxon>Eurotiomycetidae</taxon>
        <taxon>Eurotiales</taxon>
        <taxon>Aspergillaceae</taxon>
        <taxon>Penicillium</taxon>
    </lineage>
</organism>
<evidence type="ECO:0000313" key="2">
    <source>
        <dbReference type="Proteomes" id="UP001150942"/>
    </source>
</evidence>
<reference evidence="1" key="1">
    <citation type="submission" date="2022-11" db="EMBL/GenBank/DDBJ databases">
        <authorList>
            <person name="Petersen C."/>
        </authorList>
    </citation>
    <scope>NUCLEOTIDE SEQUENCE</scope>
    <source>
        <strain evidence="1">IBT 20477</strain>
    </source>
</reference>
<dbReference type="GO" id="GO:0003824">
    <property type="term" value="F:catalytic activity"/>
    <property type="evidence" value="ECO:0007669"/>
    <property type="project" value="InterPro"/>
</dbReference>
<dbReference type="EMBL" id="JAPQKQ010000003">
    <property type="protein sequence ID" value="KAJ5202900.1"/>
    <property type="molecule type" value="Genomic_DNA"/>
</dbReference>
<dbReference type="Pfam" id="PF00221">
    <property type="entry name" value="Lyase_aromatic"/>
    <property type="match status" value="1"/>
</dbReference>
<dbReference type="AlphaFoldDB" id="A0A9W9MKK5"/>
<evidence type="ECO:0000313" key="1">
    <source>
        <dbReference type="EMBL" id="KAJ5202900.1"/>
    </source>
</evidence>